<keyword evidence="5" id="KW-0067">ATP-binding</keyword>
<dbReference type="GO" id="GO:0006281">
    <property type="term" value="P:DNA repair"/>
    <property type="evidence" value="ECO:0007669"/>
    <property type="project" value="InterPro"/>
</dbReference>
<dbReference type="FunFam" id="2.40.50.140:FF:000062">
    <property type="entry name" value="DNA ligase"/>
    <property type="match status" value="1"/>
</dbReference>
<evidence type="ECO:0000256" key="3">
    <source>
        <dbReference type="ARBA" id="ARBA00022705"/>
    </source>
</evidence>
<gene>
    <name evidence="8" type="ORF">QIS74_13247</name>
</gene>
<dbReference type="CDD" id="cd07969">
    <property type="entry name" value="OBF_DNA_ligase_I"/>
    <property type="match status" value="1"/>
</dbReference>
<evidence type="ECO:0000313" key="8">
    <source>
        <dbReference type="EMBL" id="KAK6206759.1"/>
    </source>
</evidence>
<dbReference type="GO" id="GO:0006310">
    <property type="term" value="P:DNA recombination"/>
    <property type="evidence" value="ECO:0007669"/>
    <property type="project" value="InterPro"/>
</dbReference>
<dbReference type="SUPFAM" id="SSF117018">
    <property type="entry name" value="ATP-dependent DNA ligase DNA-binding domain"/>
    <property type="match status" value="1"/>
</dbReference>
<protein>
    <submittedName>
        <fullName evidence="8">DNA ligase I</fullName>
    </submittedName>
</protein>
<evidence type="ECO:0000256" key="5">
    <source>
        <dbReference type="ARBA" id="ARBA00022840"/>
    </source>
</evidence>
<dbReference type="GO" id="GO:0006273">
    <property type="term" value="P:lagging strand elongation"/>
    <property type="evidence" value="ECO:0007669"/>
    <property type="project" value="TreeGrafter"/>
</dbReference>
<keyword evidence="2 8" id="KW-0436">Ligase</keyword>
<sequence>MPSPNKKRKLNDQSSSGVPSRGLEYFFSKQKQSGTSSIRDAPNSTPEATPNHSGLGDQQQDLTDEELARKLQAEWDAEVHNERADSTPCPEPAKEPNPQLQTSREVHSADEQDVGNPSTSLDIPPDAPKKNTLSLSSVANAEDIVATTIPLDQSPLTFDPSEFVPQLKKHWASEGGHASYAFLTRCFILVNATQSRIKIVDTLVNCIRVLIEADPESLLPAVWLATNAISPPYISLELGLGGSAISKALKQVCGLDSRALKTIYDKYGDAGDVAFEAKKKQSFTLRKPKPLTIKAVYQSLVKIANSQGQGSGEAKQKIVDRLLQDARGGEESRPEEVVKACFARRPNYNDLVPVLLEIGICDELLLRCGLTLHIPLRPMLGSITRDLSEMLTKLQGRDFACEFKYDGQRAQIHCDEEGKVTIFSRHLELMTDKYPDLVALMPKIRGEGVDSFIMEGEVVAVDSETGELKNFQTLSNRARKDVAIGSVQVNVCMFAFDLMFLNGQPLLDRPFRERRELLRSMFIEIPHQFTWVRTLDATSQDSDAVLEFFKAATDIKCEGIMVKILDNLTDVPYQANEAGEADGDVTEEPRTPSKSKSKGKSDKHENGGVKKKGRRKPLLATYEPDKRLDSWLKVKKDYNASFDTLDMIPVAAWHGSGRKAKWWSPILMAVRNEDTGSLEAVCKCMSGFTDAFYKANREFYDDGELNGGEKKNTRAQKPAFIEYSGPGPDVWFEPQEVWEMAFADITLSPTYTAAIGLVNEDRGLSLRFPRFLKKREDKSLDEASTNEFLAGLWRKQEAKAPRQGGQGEENDFDE</sequence>
<dbReference type="PANTHER" id="PTHR45674:SF9">
    <property type="entry name" value="DNA LIGASE 3"/>
    <property type="match status" value="1"/>
</dbReference>
<evidence type="ECO:0000256" key="6">
    <source>
        <dbReference type="SAM" id="MobiDB-lite"/>
    </source>
</evidence>
<dbReference type="GO" id="GO:0003910">
    <property type="term" value="F:DNA ligase (ATP) activity"/>
    <property type="evidence" value="ECO:0007669"/>
    <property type="project" value="InterPro"/>
</dbReference>
<evidence type="ECO:0000256" key="4">
    <source>
        <dbReference type="ARBA" id="ARBA00022741"/>
    </source>
</evidence>
<reference evidence="8 9" key="1">
    <citation type="submission" date="2023-04" db="EMBL/GenBank/DDBJ databases">
        <title>Colletotrichum tabacum stain YC1 causing leaf anthracnose on Nicotiana tabacum(L.) cv.</title>
        <authorList>
            <person name="Ji Z."/>
            <person name="Wang M."/>
            <person name="Zhang J."/>
            <person name="Wang N."/>
            <person name="Zhou Z."/>
        </authorList>
    </citation>
    <scope>NUCLEOTIDE SEQUENCE [LARGE SCALE GENOMIC DNA]</scope>
    <source>
        <strain evidence="8 9">YC1</strain>
    </source>
</reference>
<dbReference type="Pfam" id="PF04679">
    <property type="entry name" value="DNA_ligase_A_C"/>
    <property type="match status" value="1"/>
</dbReference>
<dbReference type="GO" id="GO:0003677">
    <property type="term" value="F:DNA binding"/>
    <property type="evidence" value="ECO:0007669"/>
    <property type="project" value="InterPro"/>
</dbReference>
<evidence type="ECO:0000256" key="1">
    <source>
        <dbReference type="ARBA" id="ARBA00007572"/>
    </source>
</evidence>
<evidence type="ECO:0000313" key="9">
    <source>
        <dbReference type="Proteomes" id="UP001327957"/>
    </source>
</evidence>
<keyword evidence="4" id="KW-0547">Nucleotide-binding</keyword>
<feature type="compositionally biased region" description="Basic and acidic residues" evidence="6">
    <location>
        <begin position="66"/>
        <end position="85"/>
    </location>
</feature>
<proteinExistence type="inferred from homology"/>
<dbReference type="Gene3D" id="2.40.50.140">
    <property type="entry name" value="Nucleic acid-binding proteins"/>
    <property type="match status" value="1"/>
</dbReference>
<evidence type="ECO:0000256" key="2">
    <source>
        <dbReference type="ARBA" id="ARBA00022598"/>
    </source>
</evidence>
<feature type="region of interest" description="Disordered" evidence="6">
    <location>
        <begin position="794"/>
        <end position="814"/>
    </location>
</feature>
<dbReference type="Pfam" id="PF04675">
    <property type="entry name" value="DNA_ligase_A_N"/>
    <property type="match status" value="1"/>
</dbReference>
<comment type="similarity">
    <text evidence="1">Belongs to the ATP-dependent DNA ligase family.</text>
</comment>
<feature type="domain" description="ATP-dependent DNA ligase family profile" evidence="7">
    <location>
        <begin position="484"/>
        <end position="672"/>
    </location>
</feature>
<dbReference type="SUPFAM" id="SSF50249">
    <property type="entry name" value="Nucleic acid-binding proteins"/>
    <property type="match status" value="1"/>
</dbReference>
<dbReference type="Gene3D" id="1.10.3260.10">
    <property type="entry name" value="DNA ligase, ATP-dependent, N-terminal domain"/>
    <property type="match status" value="2"/>
</dbReference>
<dbReference type="InterPro" id="IPR012309">
    <property type="entry name" value="DNA_ligase_ATP-dep_C"/>
</dbReference>
<dbReference type="SUPFAM" id="SSF56091">
    <property type="entry name" value="DNA ligase/mRNA capping enzyme, catalytic domain"/>
    <property type="match status" value="1"/>
</dbReference>
<dbReference type="Gene3D" id="3.30.470.30">
    <property type="entry name" value="DNA ligase/mRNA capping enzyme"/>
    <property type="match status" value="1"/>
</dbReference>
<feature type="region of interest" description="Disordered" evidence="6">
    <location>
        <begin position="1"/>
        <end position="129"/>
    </location>
</feature>
<dbReference type="InterPro" id="IPR012340">
    <property type="entry name" value="NA-bd_OB-fold"/>
</dbReference>
<name>A0AAV9STG4_9PEZI</name>
<keyword evidence="3" id="KW-0235">DNA replication</keyword>
<dbReference type="EMBL" id="JASAOK010000054">
    <property type="protein sequence ID" value="KAK6206759.1"/>
    <property type="molecule type" value="Genomic_DNA"/>
</dbReference>
<dbReference type="Pfam" id="PF01068">
    <property type="entry name" value="DNA_ligase_A_M"/>
    <property type="match status" value="1"/>
</dbReference>
<dbReference type="FunFam" id="3.30.470.30:FF:000018">
    <property type="entry name" value="DNA ligase"/>
    <property type="match status" value="1"/>
</dbReference>
<feature type="region of interest" description="Disordered" evidence="6">
    <location>
        <begin position="577"/>
        <end position="616"/>
    </location>
</feature>
<dbReference type="Proteomes" id="UP001327957">
    <property type="component" value="Unassembled WGS sequence"/>
</dbReference>
<feature type="compositionally biased region" description="Basic and acidic residues" evidence="6">
    <location>
        <begin position="599"/>
        <end position="608"/>
    </location>
</feature>
<dbReference type="PANTHER" id="PTHR45674">
    <property type="entry name" value="DNA LIGASE 1/3 FAMILY MEMBER"/>
    <property type="match status" value="1"/>
</dbReference>
<dbReference type="CDD" id="cd07900">
    <property type="entry name" value="Adenylation_DNA_ligase_I_Euk"/>
    <property type="match status" value="1"/>
</dbReference>
<dbReference type="PROSITE" id="PS50160">
    <property type="entry name" value="DNA_LIGASE_A3"/>
    <property type="match status" value="1"/>
</dbReference>
<feature type="compositionally biased region" description="Polar residues" evidence="6">
    <location>
        <begin position="29"/>
        <end position="61"/>
    </location>
</feature>
<dbReference type="InterPro" id="IPR036599">
    <property type="entry name" value="DNA_ligase_N_sf"/>
</dbReference>
<dbReference type="InterPro" id="IPR050191">
    <property type="entry name" value="ATP-dep_DNA_ligase"/>
</dbReference>
<dbReference type="AlphaFoldDB" id="A0AAV9STG4"/>
<dbReference type="InterPro" id="IPR016059">
    <property type="entry name" value="DNA_ligase_ATP-dep_CS"/>
</dbReference>
<dbReference type="GO" id="GO:0005634">
    <property type="term" value="C:nucleus"/>
    <property type="evidence" value="ECO:0007669"/>
    <property type="project" value="TreeGrafter"/>
</dbReference>
<dbReference type="InterPro" id="IPR012310">
    <property type="entry name" value="DNA_ligase_ATP-dep_cent"/>
</dbReference>
<dbReference type="InterPro" id="IPR012308">
    <property type="entry name" value="DNA_ligase_ATP-dep_N"/>
</dbReference>
<organism evidence="8 9">
    <name type="scientific">Colletotrichum tabaci</name>
    <dbReference type="NCBI Taxonomy" id="1209068"/>
    <lineage>
        <taxon>Eukaryota</taxon>
        <taxon>Fungi</taxon>
        <taxon>Dikarya</taxon>
        <taxon>Ascomycota</taxon>
        <taxon>Pezizomycotina</taxon>
        <taxon>Sordariomycetes</taxon>
        <taxon>Hypocreomycetidae</taxon>
        <taxon>Glomerellales</taxon>
        <taxon>Glomerellaceae</taxon>
        <taxon>Colletotrichum</taxon>
        <taxon>Colletotrichum destructivum species complex</taxon>
    </lineage>
</organism>
<dbReference type="PROSITE" id="PS00697">
    <property type="entry name" value="DNA_LIGASE_A1"/>
    <property type="match status" value="1"/>
</dbReference>
<dbReference type="GO" id="GO:0005524">
    <property type="term" value="F:ATP binding"/>
    <property type="evidence" value="ECO:0007669"/>
    <property type="project" value="UniProtKB-KW"/>
</dbReference>
<comment type="caution">
    <text evidence="8">The sequence shown here is derived from an EMBL/GenBank/DDBJ whole genome shotgun (WGS) entry which is preliminary data.</text>
</comment>
<keyword evidence="9" id="KW-1185">Reference proteome</keyword>
<accession>A0AAV9STG4</accession>
<evidence type="ECO:0000259" key="7">
    <source>
        <dbReference type="PROSITE" id="PS50160"/>
    </source>
</evidence>